<dbReference type="Pfam" id="PF13724">
    <property type="entry name" value="DNA_binding_2"/>
    <property type="match status" value="1"/>
</dbReference>
<evidence type="ECO:0000256" key="6">
    <source>
        <dbReference type="RuleBase" id="RU367028"/>
    </source>
</evidence>
<feature type="compositionally biased region" description="Polar residues" evidence="7">
    <location>
        <begin position="200"/>
        <end position="217"/>
    </location>
</feature>
<evidence type="ECO:0000256" key="1">
    <source>
        <dbReference type="ARBA" id="ARBA00004123"/>
    </source>
</evidence>
<evidence type="ECO:0000313" key="9">
    <source>
        <dbReference type="EMBL" id="CAH9138571.1"/>
    </source>
</evidence>
<evidence type="ECO:0000313" key="10">
    <source>
        <dbReference type="Proteomes" id="UP001152523"/>
    </source>
</evidence>
<accession>A0AAV0FSC4</accession>
<comment type="subcellular location">
    <subcellularLocation>
        <location evidence="1 6">Nucleus</location>
    </subcellularLocation>
</comment>
<keyword evidence="3 6" id="KW-0805">Transcription regulation</keyword>
<dbReference type="GO" id="GO:0003677">
    <property type="term" value="F:DNA binding"/>
    <property type="evidence" value="ECO:0007669"/>
    <property type="project" value="InterPro"/>
</dbReference>
<evidence type="ECO:0000256" key="4">
    <source>
        <dbReference type="ARBA" id="ARBA00023163"/>
    </source>
</evidence>
<reference evidence="9" key="1">
    <citation type="submission" date="2022-07" db="EMBL/GenBank/DDBJ databases">
        <authorList>
            <person name="Macas J."/>
            <person name="Novak P."/>
            <person name="Neumann P."/>
        </authorList>
    </citation>
    <scope>NUCLEOTIDE SEQUENCE</scope>
</reference>
<dbReference type="AlphaFoldDB" id="A0AAV0FSC4"/>
<feature type="domain" description="OVATE" evidence="8">
    <location>
        <begin position="232"/>
        <end position="291"/>
    </location>
</feature>
<dbReference type="PROSITE" id="PS51754">
    <property type="entry name" value="OVATE"/>
    <property type="match status" value="1"/>
</dbReference>
<keyword evidence="10" id="KW-1185">Reference proteome</keyword>
<dbReference type="NCBIfam" id="TIGR01568">
    <property type="entry name" value="A_thal_3678"/>
    <property type="match status" value="1"/>
</dbReference>
<organism evidence="9 10">
    <name type="scientific">Cuscuta epithymum</name>
    <dbReference type="NCBI Taxonomy" id="186058"/>
    <lineage>
        <taxon>Eukaryota</taxon>
        <taxon>Viridiplantae</taxon>
        <taxon>Streptophyta</taxon>
        <taxon>Embryophyta</taxon>
        <taxon>Tracheophyta</taxon>
        <taxon>Spermatophyta</taxon>
        <taxon>Magnoliopsida</taxon>
        <taxon>eudicotyledons</taxon>
        <taxon>Gunneridae</taxon>
        <taxon>Pentapetalae</taxon>
        <taxon>asterids</taxon>
        <taxon>lamiids</taxon>
        <taxon>Solanales</taxon>
        <taxon>Convolvulaceae</taxon>
        <taxon>Cuscuteae</taxon>
        <taxon>Cuscuta</taxon>
        <taxon>Cuscuta subgen. Cuscuta</taxon>
    </lineage>
</organism>
<dbReference type="PANTHER" id="PTHR33057">
    <property type="entry name" value="TRANSCRIPTION REPRESSOR OFP7-RELATED"/>
    <property type="match status" value="1"/>
</dbReference>
<feature type="compositionally biased region" description="Polar residues" evidence="7">
    <location>
        <begin position="55"/>
        <end position="69"/>
    </location>
</feature>
<dbReference type="InterPro" id="IPR025830">
    <property type="entry name" value="DNA_bnd_dom_ovate"/>
</dbReference>
<comment type="caution">
    <text evidence="9">The sequence shown here is derived from an EMBL/GenBank/DDBJ whole genome shotgun (WGS) entry which is preliminary data.</text>
</comment>
<feature type="region of interest" description="Disordered" evidence="7">
    <location>
        <begin position="157"/>
        <end position="225"/>
    </location>
</feature>
<sequence length="301" mass="34275">MGNHKFRFSDMIPHAWFFKLKDLKRTRSQSSSHPTNHQKNHHDQNLKVNLSQTISSNKPNISQPRQSHYYSRDPIITQPSPDPCFLDSPRTSFRRRSSRRKTIYRPSPTSEFDSDSIDVPKFSSSTVSSPAASIIYEVTGKSQTEFDLPPILTKLPGKFPGKSRNAGGLGGRENGSLCIKTRSRKSISQSTGVKLRGNSPRMNNRQVQSRGRKSSSAPGKRPKNCFSGSFPVVKASFDPEKDFRESMIEMIVENKIRNSKDLEELLACYLSLNCEEYHSHIIEAFQQIWFNLSDMDLYKPK</sequence>
<name>A0AAV0FSC4_9ASTE</name>
<evidence type="ECO:0000256" key="3">
    <source>
        <dbReference type="ARBA" id="ARBA00023015"/>
    </source>
</evidence>
<protein>
    <recommendedName>
        <fullName evidence="6">Transcription repressor</fullName>
    </recommendedName>
    <alternativeName>
        <fullName evidence="6">Ovate family protein</fullName>
    </alternativeName>
</protein>
<dbReference type="Pfam" id="PF04844">
    <property type="entry name" value="Ovate"/>
    <property type="match status" value="1"/>
</dbReference>
<dbReference type="GO" id="GO:0005634">
    <property type="term" value="C:nucleus"/>
    <property type="evidence" value="ECO:0007669"/>
    <property type="project" value="UniProtKB-SubCell"/>
</dbReference>
<proteinExistence type="predicted"/>
<evidence type="ECO:0000256" key="5">
    <source>
        <dbReference type="ARBA" id="ARBA00023242"/>
    </source>
</evidence>
<evidence type="ECO:0000256" key="7">
    <source>
        <dbReference type="SAM" id="MobiDB-lite"/>
    </source>
</evidence>
<dbReference type="Proteomes" id="UP001152523">
    <property type="component" value="Unassembled WGS sequence"/>
</dbReference>
<dbReference type="EMBL" id="CAMAPF010001011">
    <property type="protein sequence ID" value="CAH9138571.1"/>
    <property type="molecule type" value="Genomic_DNA"/>
</dbReference>
<dbReference type="GO" id="GO:0045892">
    <property type="term" value="P:negative regulation of DNA-templated transcription"/>
    <property type="evidence" value="ECO:0007669"/>
    <property type="project" value="UniProtKB-UniRule"/>
</dbReference>
<dbReference type="InterPro" id="IPR006458">
    <property type="entry name" value="Ovate_C"/>
</dbReference>
<dbReference type="PANTHER" id="PTHR33057:SF82">
    <property type="entry name" value="TRANSCRIPTION REPRESSOR OFP5"/>
    <property type="match status" value="1"/>
</dbReference>
<comment type="function">
    <text evidence="6">Transcriptional repressor that regulates multiple aspects of plant growth and development.</text>
</comment>
<feature type="region of interest" description="Disordered" evidence="7">
    <location>
        <begin position="55"/>
        <end position="115"/>
    </location>
</feature>
<keyword evidence="2 6" id="KW-0678">Repressor</keyword>
<gene>
    <name evidence="9" type="ORF">CEPIT_LOCUS36900</name>
</gene>
<keyword evidence="5 6" id="KW-0539">Nucleus</keyword>
<feature type="compositionally biased region" description="Basic residues" evidence="7">
    <location>
        <begin position="92"/>
        <end position="103"/>
    </location>
</feature>
<keyword evidence="4 6" id="KW-0804">Transcription</keyword>
<dbReference type="InterPro" id="IPR038933">
    <property type="entry name" value="Ovate"/>
</dbReference>
<evidence type="ECO:0000256" key="2">
    <source>
        <dbReference type="ARBA" id="ARBA00022491"/>
    </source>
</evidence>
<evidence type="ECO:0000259" key="8">
    <source>
        <dbReference type="PROSITE" id="PS51754"/>
    </source>
</evidence>